<accession>A0A1G4E891</accession>
<sequence length="311" mass="36595">MACSTRIENDSYDFFDNIDKYIRHSDDAMNDESLIDSSDDCNSFSIQNTKKNTVIGKKICEEFIKLFNLLPNVKIQNKDDPKYRNDWNFLSYWLNSKLNKSVLNGTICPNDFYEGMEHQCFKTLSFTYSSNLIHMINNDDLDKMNKLYNLYVKYSKLYNVLSTKSKEELEESLDRSDDCFQDYINARYLCLDNNTKYCVKLKKFRTSYENLFTIAKQKGYDFSKNFKHLPENVYNNIMSTALLGTSIGLVPLFGILYKFTPIGQLFNPKSRTLTKEYSNNGMEKKNNPLMGYENEQLNLEQERYNIKYHSV</sequence>
<protein>
    <submittedName>
        <fullName evidence="2">Vir protein, putative</fullName>
    </submittedName>
</protein>
<dbReference type="VEuPathDB" id="PlasmoDB:PVP01_0006480"/>
<evidence type="ECO:0000256" key="1">
    <source>
        <dbReference type="SAM" id="Phobius"/>
    </source>
</evidence>
<keyword evidence="1" id="KW-0812">Transmembrane</keyword>
<keyword evidence="1" id="KW-1133">Transmembrane helix</keyword>
<dbReference type="VEuPathDB" id="PlasmoDB:PVPAM_110071000"/>
<dbReference type="EMBL" id="FLYH01000155">
    <property type="protein sequence ID" value="SCA83564.1"/>
    <property type="molecule type" value="Genomic_DNA"/>
</dbReference>
<feature type="transmembrane region" description="Helical" evidence="1">
    <location>
        <begin position="237"/>
        <end position="257"/>
    </location>
</feature>
<evidence type="ECO:0000313" key="2">
    <source>
        <dbReference type="EMBL" id="SCA83564.1"/>
    </source>
</evidence>
<dbReference type="VEuPathDB" id="PlasmoDB:PVW1_140086300"/>
<proteinExistence type="predicted"/>
<dbReference type="AlphaFoldDB" id="A0A1G4E891"/>
<dbReference type="Pfam" id="PF05795">
    <property type="entry name" value="Plasmodium_Vir"/>
    <property type="match status" value="1"/>
</dbReference>
<organism evidence="2 3">
    <name type="scientific">Plasmodium vivax</name>
    <name type="common">malaria parasite P. vivax</name>
    <dbReference type="NCBI Taxonomy" id="5855"/>
    <lineage>
        <taxon>Eukaryota</taxon>
        <taxon>Sar</taxon>
        <taxon>Alveolata</taxon>
        <taxon>Apicomplexa</taxon>
        <taxon>Aconoidasida</taxon>
        <taxon>Haemosporida</taxon>
        <taxon>Plasmodiidae</taxon>
        <taxon>Plasmodium</taxon>
        <taxon>Plasmodium (Plasmodium)</taxon>
    </lineage>
</organism>
<dbReference type="InterPro" id="IPR008780">
    <property type="entry name" value="Plasmodium_Vir"/>
</dbReference>
<reference evidence="2 3" key="1">
    <citation type="submission" date="2016-07" db="EMBL/GenBank/DDBJ databases">
        <authorList>
            <consortium name="Pathogen Informatics"/>
        </authorList>
    </citation>
    <scope>NUCLEOTIDE SEQUENCE [LARGE SCALE GENOMIC DNA]</scope>
</reference>
<keyword evidence="1" id="KW-0472">Membrane</keyword>
<gene>
    <name evidence="2" type="ORF">PVT01_000058200</name>
</gene>
<evidence type="ECO:0000313" key="3">
    <source>
        <dbReference type="Proteomes" id="UP000196402"/>
    </source>
</evidence>
<name>A0A1G4E891_PLAVI</name>
<dbReference type="Proteomes" id="UP000196402">
    <property type="component" value="Unassembled WGS sequence"/>
</dbReference>